<dbReference type="EMBL" id="JAFIMR010000003">
    <property type="protein sequence ID" value="KAI1879954.1"/>
    <property type="molecule type" value="Genomic_DNA"/>
</dbReference>
<protein>
    <submittedName>
        <fullName evidence="2">Uncharacterized protein</fullName>
    </submittedName>
</protein>
<accession>A0A9P9WVB2</accession>
<sequence length="178" mass="19406">METRQTTEYILSQATATLGQDRSHHVGRPPQGLMRRPRGLVIFSPSTEQSTNWHRGPASAAPLVPNKPRWSSSKRDYRPMARLAPLARFSGRADTSTPFAAAVRSECCLTSDEKKKHETLDGSNASFDVAYLVFVEQPKERAVCVSPVASSAEVKGTPGTHVLVQVTTLAAAVQAKYE</sequence>
<organism evidence="2 3">
    <name type="scientific">Neoarthrinium moseri</name>
    <dbReference type="NCBI Taxonomy" id="1658444"/>
    <lineage>
        <taxon>Eukaryota</taxon>
        <taxon>Fungi</taxon>
        <taxon>Dikarya</taxon>
        <taxon>Ascomycota</taxon>
        <taxon>Pezizomycotina</taxon>
        <taxon>Sordariomycetes</taxon>
        <taxon>Xylariomycetidae</taxon>
        <taxon>Amphisphaeriales</taxon>
        <taxon>Apiosporaceae</taxon>
        <taxon>Neoarthrinium</taxon>
    </lineage>
</organism>
<dbReference type="Proteomes" id="UP000829685">
    <property type="component" value="Unassembled WGS sequence"/>
</dbReference>
<name>A0A9P9WVB2_9PEZI</name>
<keyword evidence="3" id="KW-1185">Reference proteome</keyword>
<gene>
    <name evidence="2" type="ORF">JX265_001575</name>
</gene>
<feature type="region of interest" description="Disordered" evidence="1">
    <location>
        <begin position="47"/>
        <end position="74"/>
    </location>
</feature>
<proteinExistence type="predicted"/>
<dbReference type="AlphaFoldDB" id="A0A9P9WVB2"/>
<evidence type="ECO:0000313" key="3">
    <source>
        <dbReference type="Proteomes" id="UP000829685"/>
    </source>
</evidence>
<evidence type="ECO:0000313" key="2">
    <source>
        <dbReference type="EMBL" id="KAI1879954.1"/>
    </source>
</evidence>
<evidence type="ECO:0000256" key="1">
    <source>
        <dbReference type="SAM" id="MobiDB-lite"/>
    </source>
</evidence>
<comment type="caution">
    <text evidence="2">The sequence shown here is derived from an EMBL/GenBank/DDBJ whole genome shotgun (WGS) entry which is preliminary data.</text>
</comment>
<reference evidence="2" key="1">
    <citation type="submission" date="2021-03" db="EMBL/GenBank/DDBJ databases">
        <title>Revisited historic fungal species revealed as producer of novel bioactive compounds through whole genome sequencing and comparative genomics.</title>
        <authorList>
            <person name="Vignolle G.A."/>
            <person name="Hochenegger N."/>
            <person name="Mach R.L."/>
            <person name="Mach-Aigner A.R."/>
            <person name="Javad Rahimi M."/>
            <person name="Salim K.A."/>
            <person name="Chan C.M."/>
            <person name="Lim L.B.L."/>
            <person name="Cai F."/>
            <person name="Druzhinina I.S."/>
            <person name="U'Ren J.M."/>
            <person name="Derntl C."/>
        </authorList>
    </citation>
    <scope>NUCLEOTIDE SEQUENCE</scope>
    <source>
        <strain evidence="2">TUCIM 5799</strain>
    </source>
</reference>